<dbReference type="EMBL" id="GBXM01002229">
    <property type="protein sequence ID" value="JAI06349.1"/>
    <property type="molecule type" value="Transcribed_RNA"/>
</dbReference>
<dbReference type="AlphaFoldDB" id="A0A0E9XXD4"/>
<reference evidence="1" key="1">
    <citation type="submission" date="2014-11" db="EMBL/GenBank/DDBJ databases">
        <authorList>
            <person name="Amaro Gonzalez C."/>
        </authorList>
    </citation>
    <scope>NUCLEOTIDE SEQUENCE</scope>
</reference>
<organism evidence="1">
    <name type="scientific">Anguilla anguilla</name>
    <name type="common">European freshwater eel</name>
    <name type="synonym">Muraena anguilla</name>
    <dbReference type="NCBI Taxonomy" id="7936"/>
    <lineage>
        <taxon>Eukaryota</taxon>
        <taxon>Metazoa</taxon>
        <taxon>Chordata</taxon>
        <taxon>Craniata</taxon>
        <taxon>Vertebrata</taxon>
        <taxon>Euteleostomi</taxon>
        <taxon>Actinopterygii</taxon>
        <taxon>Neopterygii</taxon>
        <taxon>Teleostei</taxon>
        <taxon>Anguilliformes</taxon>
        <taxon>Anguillidae</taxon>
        <taxon>Anguilla</taxon>
    </lineage>
</organism>
<proteinExistence type="predicted"/>
<protein>
    <submittedName>
        <fullName evidence="1">Uncharacterized protein</fullName>
    </submittedName>
</protein>
<reference evidence="1" key="2">
    <citation type="journal article" date="2015" name="Fish Shellfish Immunol.">
        <title>Early steps in the European eel (Anguilla anguilla)-Vibrio vulnificus interaction in the gills: Role of the RtxA13 toxin.</title>
        <authorList>
            <person name="Callol A."/>
            <person name="Pajuelo D."/>
            <person name="Ebbesson L."/>
            <person name="Teles M."/>
            <person name="MacKenzie S."/>
            <person name="Amaro C."/>
        </authorList>
    </citation>
    <scope>NUCLEOTIDE SEQUENCE</scope>
</reference>
<sequence>MLSVFGLSLNAVFLSTTVYACFFFVKANLLIS</sequence>
<evidence type="ECO:0000313" key="1">
    <source>
        <dbReference type="EMBL" id="JAI06349.1"/>
    </source>
</evidence>
<name>A0A0E9XXD4_ANGAN</name>
<accession>A0A0E9XXD4</accession>